<dbReference type="InterPro" id="IPR036291">
    <property type="entry name" value="NAD(P)-bd_dom_sf"/>
</dbReference>
<dbReference type="Gene3D" id="1.10.3730.10">
    <property type="entry name" value="ProC C-terminal domain-like"/>
    <property type="match status" value="1"/>
</dbReference>
<gene>
    <name evidence="4 9" type="primary">proC</name>
    <name evidence="9" type="ORF">KIN_04020</name>
</gene>
<dbReference type="UniPathway" id="UPA00098">
    <property type="reaction ID" value="UER00361"/>
</dbReference>
<dbReference type="InterPro" id="IPR000304">
    <property type="entry name" value="Pyrroline-COOH_reductase"/>
</dbReference>
<dbReference type="InterPro" id="IPR028939">
    <property type="entry name" value="P5C_Rdtase_cat_N"/>
</dbReference>
<comment type="catalytic activity">
    <reaction evidence="4">
        <text>L-proline + NADP(+) = (S)-1-pyrroline-5-carboxylate + NADPH + 2 H(+)</text>
        <dbReference type="Rhea" id="RHEA:14109"/>
        <dbReference type="ChEBI" id="CHEBI:15378"/>
        <dbReference type="ChEBI" id="CHEBI:17388"/>
        <dbReference type="ChEBI" id="CHEBI:57783"/>
        <dbReference type="ChEBI" id="CHEBI:58349"/>
        <dbReference type="ChEBI" id="CHEBI:60039"/>
        <dbReference type="EC" id="1.5.1.2"/>
    </reaction>
</comment>
<dbReference type="Gene3D" id="3.40.50.720">
    <property type="entry name" value="NAD(P)-binding Rossmann-like Domain"/>
    <property type="match status" value="1"/>
</dbReference>
<dbReference type="SUPFAM" id="SSF51735">
    <property type="entry name" value="NAD(P)-binding Rossmann-fold domains"/>
    <property type="match status" value="1"/>
</dbReference>
<proteinExistence type="inferred from homology"/>
<evidence type="ECO:0000313" key="9">
    <source>
        <dbReference type="EMBL" id="GFE63328.1"/>
    </source>
</evidence>
<dbReference type="Pfam" id="PF14748">
    <property type="entry name" value="P5CR_dimer"/>
    <property type="match status" value="1"/>
</dbReference>
<comment type="function">
    <text evidence="4">Catalyzes the reduction of 1-pyrroline-5-carboxylate (PCA) to L-proline.</text>
</comment>
<keyword evidence="2 4" id="KW-0521">NADP</keyword>
<name>A0A6N6JDE2_9RHOB</name>
<evidence type="ECO:0000313" key="10">
    <source>
        <dbReference type="Proteomes" id="UP000436822"/>
    </source>
</evidence>
<protein>
    <recommendedName>
        <fullName evidence="4 5">Pyrroline-5-carboxylate reductase</fullName>
        <shortName evidence="4">P5C reductase</shortName>
        <shortName evidence="4">P5CR</shortName>
        <ecNumber evidence="4 5">1.5.1.2</ecNumber>
    </recommendedName>
    <alternativeName>
        <fullName evidence="4">PCA reductase</fullName>
    </alternativeName>
</protein>
<feature type="domain" description="Pyrroline-5-carboxylate reductase dimerisation" evidence="8">
    <location>
        <begin position="161"/>
        <end position="267"/>
    </location>
</feature>
<keyword evidence="3 4" id="KW-0560">Oxidoreductase</keyword>
<evidence type="ECO:0000259" key="7">
    <source>
        <dbReference type="Pfam" id="PF03807"/>
    </source>
</evidence>
<dbReference type="GO" id="GO:0005737">
    <property type="term" value="C:cytoplasm"/>
    <property type="evidence" value="ECO:0007669"/>
    <property type="project" value="UniProtKB-SubCell"/>
</dbReference>
<comment type="subcellular location">
    <subcellularLocation>
        <location evidence="4">Cytoplasm</location>
    </subcellularLocation>
</comment>
<dbReference type="HAMAP" id="MF_01925">
    <property type="entry name" value="P5C_reductase"/>
    <property type="match status" value="1"/>
</dbReference>
<dbReference type="SUPFAM" id="SSF48179">
    <property type="entry name" value="6-phosphogluconate dehydrogenase C-terminal domain-like"/>
    <property type="match status" value="1"/>
</dbReference>
<comment type="pathway">
    <text evidence="4">Amino-acid biosynthesis; L-proline biosynthesis; L-proline from L-glutamate 5-semialdehyde: step 1/1.</text>
</comment>
<dbReference type="EC" id="1.5.1.2" evidence="4 5"/>
<dbReference type="OrthoDB" id="9805754at2"/>
<sequence length="269" mass="27198">MEFSDLNRRGLVLLGCGKMGSALLAGWLSKGVNPDAVTVIDPAPSDWVKAQGVRIGTSAPSNPAALILAVKPQMMADALVQLPPIEGETLVLSIAAGTSIATLEDILGEGTAIVRSMPNTPAAVGKGISAIVGNNTVTPEQVDLAEALLGAVGDTVRLQTEAQIDAVTGVSGSGPAYVFHLIEALADAGTAQGLSAPVAMKLAKATVIGAAALADNTDETPTQLRENVSSPGGTTLAALKVLMDPEHGFPQLLKDAVKAAANRGRELGS</sequence>
<evidence type="ECO:0000259" key="8">
    <source>
        <dbReference type="Pfam" id="PF14748"/>
    </source>
</evidence>
<dbReference type="AlphaFoldDB" id="A0A6N6JDE2"/>
<dbReference type="Proteomes" id="UP000436822">
    <property type="component" value="Unassembled WGS sequence"/>
</dbReference>
<evidence type="ECO:0000256" key="4">
    <source>
        <dbReference type="HAMAP-Rule" id="MF_01925"/>
    </source>
</evidence>
<dbReference type="GO" id="GO:0055129">
    <property type="term" value="P:L-proline biosynthetic process"/>
    <property type="evidence" value="ECO:0007669"/>
    <property type="project" value="UniProtKB-UniRule"/>
</dbReference>
<feature type="binding site" evidence="6">
    <location>
        <begin position="69"/>
        <end position="72"/>
    </location>
    <ligand>
        <name>NADP(+)</name>
        <dbReference type="ChEBI" id="CHEBI:58349"/>
    </ligand>
</feature>
<comment type="catalytic activity">
    <reaction evidence="4">
        <text>L-proline + NAD(+) = (S)-1-pyrroline-5-carboxylate + NADH + 2 H(+)</text>
        <dbReference type="Rhea" id="RHEA:14105"/>
        <dbReference type="ChEBI" id="CHEBI:15378"/>
        <dbReference type="ChEBI" id="CHEBI:17388"/>
        <dbReference type="ChEBI" id="CHEBI:57540"/>
        <dbReference type="ChEBI" id="CHEBI:57945"/>
        <dbReference type="ChEBI" id="CHEBI:60039"/>
        <dbReference type="EC" id="1.5.1.2"/>
    </reaction>
</comment>
<feature type="domain" description="Pyrroline-5-carboxylate reductase catalytic N-terminal" evidence="7">
    <location>
        <begin position="12"/>
        <end position="97"/>
    </location>
</feature>
<evidence type="ECO:0000256" key="5">
    <source>
        <dbReference type="NCBIfam" id="TIGR00112"/>
    </source>
</evidence>
<evidence type="ECO:0000256" key="3">
    <source>
        <dbReference type="ARBA" id="ARBA00023002"/>
    </source>
</evidence>
<dbReference type="RefSeq" id="WP_159804273.1">
    <property type="nucleotide sequence ID" value="NZ_BLJE01000001.1"/>
</dbReference>
<dbReference type="PANTHER" id="PTHR11645">
    <property type="entry name" value="PYRROLINE-5-CARBOXYLATE REDUCTASE"/>
    <property type="match status" value="1"/>
</dbReference>
<comment type="caution">
    <text evidence="9">The sequence shown here is derived from an EMBL/GenBank/DDBJ whole genome shotgun (WGS) entry which is preliminary data.</text>
</comment>
<dbReference type="InterPro" id="IPR008927">
    <property type="entry name" value="6-PGluconate_DH-like_C_sf"/>
</dbReference>
<dbReference type="NCBIfam" id="TIGR00112">
    <property type="entry name" value="proC"/>
    <property type="match status" value="1"/>
</dbReference>
<dbReference type="Pfam" id="PF03807">
    <property type="entry name" value="F420_oxidored"/>
    <property type="match status" value="1"/>
</dbReference>
<keyword evidence="4" id="KW-0028">Amino-acid biosynthesis</keyword>
<reference evidence="9 10" key="1">
    <citation type="submission" date="2019-12" db="EMBL/GenBank/DDBJ databases">
        <title>Litoreibacter badius sp. nov., a novel bacteriochlorophyll a-containing bacterium in the genus Litoreibacter.</title>
        <authorList>
            <person name="Kanamuro M."/>
            <person name="Takabe Y."/>
            <person name="Mori K."/>
            <person name="Takaichi S."/>
            <person name="Hanada S."/>
        </authorList>
    </citation>
    <scope>NUCLEOTIDE SEQUENCE [LARGE SCALE GENOMIC DNA]</scope>
    <source>
        <strain evidence="9 10">K6</strain>
    </source>
</reference>
<keyword evidence="4" id="KW-0641">Proline biosynthesis</keyword>
<evidence type="ECO:0000256" key="1">
    <source>
        <dbReference type="ARBA" id="ARBA00005525"/>
    </source>
</evidence>
<dbReference type="EMBL" id="BLJE01000001">
    <property type="protein sequence ID" value="GFE63328.1"/>
    <property type="molecule type" value="Genomic_DNA"/>
</dbReference>
<accession>A0A6N6JDE2</accession>
<evidence type="ECO:0000256" key="6">
    <source>
        <dbReference type="PIRSR" id="PIRSR000193-1"/>
    </source>
</evidence>
<dbReference type="PIRSF" id="PIRSF000193">
    <property type="entry name" value="Pyrrol-5-carb_rd"/>
    <property type="match status" value="1"/>
</dbReference>
<dbReference type="InterPro" id="IPR029036">
    <property type="entry name" value="P5CR_dimer"/>
</dbReference>
<feature type="binding site" evidence="6">
    <location>
        <begin position="14"/>
        <end position="19"/>
    </location>
    <ligand>
        <name>NADP(+)</name>
        <dbReference type="ChEBI" id="CHEBI:58349"/>
    </ligand>
</feature>
<evidence type="ECO:0000256" key="2">
    <source>
        <dbReference type="ARBA" id="ARBA00022857"/>
    </source>
</evidence>
<dbReference type="GO" id="GO:0004735">
    <property type="term" value="F:pyrroline-5-carboxylate reductase activity"/>
    <property type="evidence" value="ECO:0007669"/>
    <property type="project" value="UniProtKB-UniRule"/>
</dbReference>
<keyword evidence="4" id="KW-0963">Cytoplasm</keyword>
<keyword evidence="10" id="KW-1185">Reference proteome</keyword>
<dbReference type="FunFam" id="1.10.3730.10:FF:000001">
    <property type="entry name" value="Pyrroline-5-carboxylate reductase"/>
    <property type="match status" value="1"/>
</dbReference>
<organism evidence="9 10">
    <name type="scientific">Litoreibacter roseus</name>
    <dbReference type="NCBI Taxonomy" id="2601869"/>
    <lineage>
        <taxon>Bacteria</taxon>
        <taxon>Pseudomonadati</taxon>
        <taxon>Pseudomonadota</taxon>
        <taxon>Alphaproteobacteria</taxon>
        <taxon>Rhodobacterales</taxon>
        <taxon>Roseobacteraceae</taxon>
        <taxon>Litoreibacter</taxon>
    </lineage>
</organism>
<dbReference type="PANTHER" id="PTHR11645:SF0">
    <property type="entry name" value="PYRROLINE-5-CARBOXYLATE REDUCTASE 3"/>
    <property type="match status" value="1"/>
</dbReference>
<comment type="similarity">
    <text evidence="1 4">Belongs to the pyrroline-5-carboxylate reductase family.</text>
</comment>